<name>A0A3R7PGY9_PENVA</name>
<keyword evidence="4 5" id="KW-0472">Membrane</keyword>
<feature type="transmembrane region" description="Helical" evidence="5">
    <location>
        <begin position="216"/>
        <end position="236"/>
    </location>
</feature>
<feature type="transmembrane region" description="Helical" evidence="5">
    <location>
        <begin position="113"/>
        <end position="136"/>
    </location>
</feature>
<keyword evidence="2 5" id="KW-0812">Transmembrane</keyword>
<dbReference type="OrthoDB" id="6415790at2759"/>
<dbReference type="InterPro" id="IPR024371">
    <property type="entry name" value="AcetylCoA_trans_1-like"/>
</dbReference>
<feature type="transmembrane region" description="Helical" evidence="5">
    <location>
        <begin position="315"/>
        <end position="340"/>
    </location>
</feature>
<dbReference type="InterPro" id="IPR004752">
    <property type="entry name" value="AmpG_permease/AT-1"/>
</dbReference>
<dbReference type="EMBL" id="QCYY01002301">
    <property type="protein sequence ID" value="ROT71412.1"/>
    <property type="molecule type" value="Genomic_DNA"/>
</dbReference>
<keyword evidence="7" id="KW-1185">Reference proteome</keyword>
<dbReference type="SUPFAM" id="SSF103473">
    <property type="entry name" value="MFS general substrate transporter"/>
    <property type="match status" value="1"/>
</dbReference>
<dbReference type="GO" id="GO:0008521">
    <property type="term" value="F:acetyl-CoA transmembrane transporter activity"/>
    <property type="evidence" value="ECO:0007669"/>
    <property type="project" value="InterPro"/>
</dbReference>
<dbReference type="Gene3D" id="1.20.1250.20">
    <property type="entry name" value="MFS general substrate transporter like domains"/>
    <property type="match status" value="1"/>
</dbReference>
<dbReference type="AlphaFoldDB" id="A0A3R7PGY9"/>
<reference evidence="6 7" key="1">
    <citation type="submission" date="2018-04" db="EMBL/GenBank/DDBJ databases">
        <authorList>
            <person name="Zhang X."/>
            <person name="Yuan J."/>
            <person name="Li F."/>
            <person name="Xiang J."/>
        </authorList>
    </citation>
    <scope>NUCLEOTIDE SEQUENCE [LARGE SCALE GENOMIC DNA]</scope>
    <source>
        <tissue evidence="6">Muscle</tissue>
    </source>
</reference>
<dbReference type="PANTHER" id="PTHR12778">
    <property type="entry name" value="SOLUTE CARRIER FAMILY 33 ACETYL-COA TRANSPORTER -RELATED"/>
    <property type="match status" value="1"/>
</dbReference>
<sequence>MILQNRDVSYKDQATFSLSFWPFSIKLLWAPLVDSVYFQKMGRRKSWLVPAQYLIGFFMLILSSNINTLLGEGSAEAPNVTIITAVFFALNFLAATQDIAVDGWALTILSRENVGWASTCNSVGQTAGYFLGYVVFLALESRDFCVNYLGQADSLVTLPGFLYFWGIVFCVTTSLVWLLKHEKDESEVEVDEPDFGLIGTYQVLGRILKMKTLRDLIIVLLTCKIGFAAADSLTVLKLTENGVPKDRLALLSIPLTPVQVFLPLYISRYTAGPRPLTPFIRSYPVRLLFGLVFAGLVWATPLFKDENGVYPAHFYVIIIIVYLIHQVTVNCMFVGVMAFFARISDKSVGGTYMTLLNTFTNLGGNWPSWIALRYVSDLTWKSCSGVINVLSCNKEAEKQACEAEGGTCSVDVDGYYIESAVLVVFGFLWMKWGVPTIRRLQDLPMSAWAVSQRSD</sequence>
<comment type="caution">
    <text evidence="6">The sequence shown here is derived from an EMBL/GenBank/DDBJ whole genome shotgun (WGS) entry which is preliminary data.</text>
</comment>
<dbReference type="GO" id="GO:0016020">
    <property type="term" value="C:membrane"/>
    <property type="evidence" value="ECO:0007669"/>
    <property type="project" value="UniProtKB-SubCell"/>
</dbReference>
<feature type="transmembrane region" description="Helical" evidence="5">
    <location>
        <begin position="50"/>
        <end position="70"/>
    </location>
</feature>
<organism evidence="6 7">
    <name type="scientific">Penaeus vannamei</name>
    <name type="common">Whiteleg shrimp</name>
    <name type="synonym">Litopenaeus vannamei</name>
    <dbReference type="NCBI Taxonomy" id="6689"/>
    <lineage>
        <taxon>Eukaryota</taxon>
        <taxon>Metazoa</taxon>
        <taxon>Ecdysozoa</taxon>
        <taxon>Arthropoda</taxon>
        <taxon>Crustacea</taxon>
        <taxon>Multicrustacea</taxon>
        <taxon>Malacostraca</taxon>
        <taxon>Eumalacostraca</taxon>
        <taxon>Eucarida</taxon>
        <taxon>Decapoda</taxon>
        <taxon>Dendrobranchiata</taxon>
        <taxon>Penaeoidea</taxon>
        <taxon>Penaeidae</taxon>
        <taxon>Penaeus</taxon>
    </lineage>
</organism>
<comment type="subcellular location">
    <subcellularLocation>
        <location evidence="1">Membrane</location>
        <topology evidence="1">Multi-pass membrane protein</topology>
    </subcellularLocation>
</comment>
<evidence type="ECO:0000256" key="4">
    <source>
        <dbReference type="ARBA" id="ARBA00023136"/>
    </source>
</evidence>
<dbReference type="STRING" id="6689.A0A3R7PGY9"/>
<evidence type="ECO:0000313" key="6">
    <source>
        <dbReference type="EMBL" id="ROT71412.1"/>
    </source>
</evidence>
<gene>
    <name evidence="6" type="ORF">C7M84_010288</name>
</gene>
<evidence type="ECO:0008006" key="8">
    <source>
        <dbReference type="Google" id="ProtNLM"/>
    </source>
</evidence>
<evidence type="ECO:0000256" key="3">
    <source>
        <dbReference type="ARBA" id="ARBA00022989"/>
    </source>
</evidence>
<feature type="transmembrane region" description="Helical" evidence="5">
    <location>
        <begin position="82"/>
        <end position="101"/>
    </location>
</feature>
<evidence type="ECO:0000256" key="2">
    <source>
        <dbReference type="ARBA" id="ARBA00022692"/>
    </source>
</evidence>
<feature type="transmembrane region" description="Helical" evidence="5">
    <location>
        <begin position="156"/>
        <end position="179"/>
    </location>
</feature>
<evidence type="ECO:0000313" key="7">
    <source>
        <dbReference type="Proteomes" id="UP000283509"/>
    </source>
</evidence>
<protein>
    <recommendedName>
        <fullName evidence="8">Acetyl-coenzyme A transporter 1</fullName>
    </recommendedName>
</protein>
<proteinExistence type="predicted"/>
<feature type="transmembrane region" description="Helical" evidence="5">
    <location>
        <begin position="248"/>
        <end position="266"/>
    </location>
</feature>
<dbReference type="InterPro" id="IPR036259">
    <property type="entry name" value="MFS_trans_sf"/>
</dbReference>
<reference evidence="6 7" key="2">
    <citation type="submission" date="2019-01" db="EMBL/GenBank/DDBJ databases">
        <title>The decoding of complex shrimp genome reveals the adaptation for benthos swimmer, frequently molting mechanism and breeding impact on genome.</title>
        <authorList>
            <person name="Sun Y."/>
            <person name="Gao Y."/>
            <person name="Yu Y."/>
        </authorList>
    </citation>
    <scope>NUCLEOTIDE SEQUENCE [LARGE SCALE GENOMIC DNA]</scope>
    <source>
        <tissue evidence="6">Muscle</tissue>
    </source>
</reference>
<dbReference type="Pfam" id="PF13000">
    <property type="entry name" value="Acatn"/>
    <property type="match status" value="2"/>
</dbReference>
<dbReference type="GO" id="GO:0035348">
    <property type="term" value="P:acetyl-CoA transmembrane transport"/>
    <property type="evidence" value="ECO:0007669"/>
    <property type="project" value="InterPro"/>
</dbReference>
<keyword evidence="3 5" id="KW-1133">Transmembrane helix</keyword>
<evidence type="ECO:0000256" key="1">
    <source>
        <dbReference type="ARBA" id="ARBA00004141"/>
    </source>
</evidence>
<dbReference type="PANTHER" id="PTHR12778:SF9">
    <property type="entry name" value="ACETYL-COENZYME A TRANSPORTER 1"/>
    <property type="match status" value="1"/>
</dbReference>
<feature type="transmembrane region" description="Helical" evidence="5">
    <location>
        <begin position="287"/>
        <end position="303"/>
    </location>
</feature>
<accession>A0A3R7PGY9</accession>
<evidence type="ECO:0000256" key="5">
    <source>
        <dbReference type="SAM" id="Phobius"/>
    </source>
</evidence>
<dbReference type="Proteomes" id="UP000283509">
    <property type="component" value="Unassembled WGS sequence"/>
</dbReference>